<dbReference type="Pfam" id="PF00098">
    <property type="entry name" value="zf-CCHC"/>
    <property type="match status" value="2"/>
</dbReference>
<feature type="region of interest" description="Disordered" evidence="6">
    <location>
        <begin position="1"/>
        <end position="69"/>
    </location>
</feature>
<keyword evidence="9" id="KW-1185">Reference proteome</keyword>
<evidence type="ECO:0000256" key="1">
    <source>
        <dbReference type="ARBA" id="ARBA00022723"/>
    </source>
</evidence>
<keyword evidence="1" id="KW-0479">Metal-binding</keyword>
<dbReference type="Gene3D" id="4.10.60.10">
    <property type="entry name" value="Zinc finger, CCHC-type"/>
    <property type="match status" value="3"/>
</dbReference>
<dbReference type="SUPFAM" id="SSF57756">
    <property type="entry name" value="Retrovirus zinc finger-like domains"/>
    <property type="match status" value="2"/>
</dbReference>
<dbReference type="EMBL" id="JAMRDG010000001">
    <property type="protein sequence ID" value="KAJ3706740.1"/>
    <property type="molecule type" value="Genomic_DNA"/>
</dbReference>
<protein>
    <recommendedName>
        <fullName evidence="7">CCHC-type domain-containing protein</fullName>
    </recommendedName>
</protein>
<dbReference type="SMART" id="SM00343">
    <property type="entry name" value="ZnF_C2HC"/>
    <property type="match status" value="5"/>
</dbReference>
<evidence type="ECO:0000313" key="9">
    <source>
        <dbReference type="Proteomes" id="UP001210211"/>
    </source>
</evidence>
<dbReference type="FunFam" id="4.10.60.10:FF:000091">
    <property type="entry name" value="Zinc finger CCHC-type-containing 9"/>
    <property type="match status" value="1"/>
</dbReference>
<feature type="compositionally biased region" description="Basic residues" evidence="6">
    <location>
        <begin position="35"/>
        <end position="44"/>
    </location>
</feature>
<keyword evidence="2" id="KW-0677">Repeat</keyword>
<gene>
    <name evidence="8" type="ORF">LUZ61_010445</name>
</gene>
<dbReference type="AlphaFoldDB" id="A0AAD5ZZ88"/>
<evidence type="ECO:0000256" key="3">
    <source>
        <dbReference type="ARBA" id="ARBA00022771"/>
    </source>
</evidence>
<dbReference type="PANTHER" id="PTHR47798">
    <property type="entry name" value="OS04G0555800 PROTEIN"/>
    <property type="match status" value="1"/>
</dbReference>
<evidence type="ECO:0000256" key="4">
    <source>
        <dbReference type="ARBA" id="ARBA00022833"/>
    </source>
</evidence>
<dbReference type="PROSITE" id="PS50158">
    <property type="entry name" value="ZF_CCHC"/>
    <property type="match status" value="2"/>
</dbReference>
<dbReference type="GO" id="GO:0003676">
    <property type="term" value="F:nucleic acid binding"/>
    <property type="evidence" value="ECO:0007669"/>
    <property type="project" value="InterPro"/>
</dbReference>
<accession>A0AAD5ZZ88</accession>
<feature type="region of interest" description="Disordered" evidence="6">
    <location>
        <begin position="211"/>
        <end position="281"/>
    </location>
</feature>
<keyword evidence="3 5" id="KW-0863">Zinc-finger</keyword>
<comment type="caution">
    <text evidence="8">The sequence shown here is derived from an EMBL/GenBank/DDBJ whole genome shotgun (WGS) entry which is preliminary data.</text>
</comment>
<evidence type="ECO:0000256" key="6">
    <source>
        <dbReference type="SAM" id="MobiDB-lite"/>
    </source>
</evidence>
<keyword evidence="4" id="KW-0862">Zinc</keyword>
<evidence type="ECO:0000259" key="7">
    <source>
        <dbReference type="PROSITE" id="PS50158"/>
    </source>
</evidence>
<dbReference type="InterPro" id="IPR001878">
    <property type="entry name" value="Znf_CCHC"/>
</dbReference>
<feature type="domain" description="CCHC-type" evidence="7">
    <location>
        <begin position="126"/>
        <end position="141"/>
    </location>
</feature>
<dbReference type="Proteomes" id="UP001210211">
    <property type="component" value="Unassembled WGS sequence"/>
</dbReference>
<dbReference type="InterPro" id="IPR036875">
    <property type="entry name" value="Znf_CCHC_sf"/>
</dbReference>
<sequence length="281" mass="31176">MVSQRQRLARKKFKEANPDLFPKPEPSQPSDPTKVKKKKNKFKKSKGDAKSSKKSGGGSHRKHPLRVPGMRPGESCFICKSKEHIAKHCPEKAQWERNKICLFCRKRGHSVKNCSEKSENSDKKFCYNCGETGHTLSKCPKPLESGGTKFASCFICKETGHLSKDCPKNEHGIYPKGGCCKVCGGVTHLAKHCPNRRDGDFANSLIDQDTGMLDVRQQNDPTSRRGGDDLDDDFIPQEEVKNDKASGKSNLKSGVTGKHEKDNSSKSKKAKQGPKVVNFFG</sequence>
<reference evidence="8 9" key="1">
    <citation type="journal article" date="2022" name="Cell">
        <title>Repeat-based holocentromeres influence genome architecture and karyotype evolution.</title>
        <authorList>
            <person name="Hofstatter P.G."/>
            <person name="Thangavel G."/>
            <person name="Lux T."/>
            <person name="Neumann P."/>
            <person name="Vondrak T."/>
            <person name="Novak P."/>
            <person name="Zhang M."/>
            <person name="Costa L."/>
            <person name="Castellani M."/>
            <person name="Scott A."/>
            <person name="Toegelov H."/>
            <person name="Fuchs J."/>
            <person name="Mata-Sucre Y."/>
            <person name="Dias Y."/>
            <person name="Vanzela A.L.L."/>
            <person name="Huettel B."/>
            <person name="Almeida C.C.S."/>
            <person name="Simkova H."/>
            <person name="Souza G."/>
            <person name="Pedrosa-Harand A."/>
            <person name="Macas J."/>
            <person name="Mayer K.F.X."/>
            <person name="Houben A."/>
            <person name="Marques A."/>
        </authorList>
    </citation>
    <scope>NUCLEOTIDE SEQUENCE [LARGE SCALE GENOMIC DNA]</scope>
    <source>
        <strain evidence="8">RhyTen1mFocal</strain>
    </source>
</reference>
<dbReference type="PANTHER" id="PTHR47798:SF2">
    <property type="entry name" value="CCHC-TYPE DOMAIN-CONTAINING PROTEIN"/>
    <property type="match status" value="1"/>
</dbReference>
<evidence type="ECO:0000256" key="2">
    <source>
        <dbReference type="ARBA" id="ARBA00022737"/>
    </source>
</evidence>
<evidence type="ECO:0000313" key="8">
    <source>
        <dbReference type="EMBL" id="KAJ3706740.1"/>
    </source>
</evidence>
<evidence type="ECO:0000256" key="5">
    <source>
        <dbReference type="PROSITE-ProRule" id="PRU00047"/>
    </source>
</evidence>
<feature type="domain" description="CCHC-type" evidence="7">
    <location>
        <begin position="153"/>
        <end position="168"/>
    </location>
</feature>
<name>A0AAD5ZZ88_9POAL</name>
<dbReference type="GO" id="GO:0008270">
    <property type="term" value="F:zinc ion binding"/>
    <property type="evidence" value="ECO:0007669"/>
    <property type="project" value="UniProtKB-KW"/>
</dbReference>
<organism evidence="8 9">
    <name type="scientific">Rhynchospora tenuis</name>
    <dbReference type="NCBI Taxonomy" id="198213"/>
    <lineage>
        <taxon>Eukaryota</taxon>
        <taxon>Viridiplantae</taxon>
        <taxon>Streptophyta</taxon>
        <taxon>Embryophyta</taxon>
        <taxon>Tracheophyta</taxon>
        <taxon>Spermatophyta</taxon>
        <taxon>Magnoliopsida</taxon>
        <taxon>Liliopsida</taxon>
        <taxon>Poales</taxon>
        <taxon>Cyperaceae</taxon>
        <taxon>Cyperoideae</taxon>
        <taxon>Rhynchosporeae</taxon>
        <taxon>Rhynchospora</taxon>
    </lineage>
</organism>
<proteinExistence type="predicted"/>